<gene>
    <name evidence="2" type="ORF">HSCHL_1585</name>
</gene>
<dbReference type="AlphaFoldDB" id="A0A2T5GBW2"/>
<feature type="compositionally biased region" description="Basic and acidic residues" evidence="1">
    <location>
        <begin position="8"/>
        <end position="21"/>
    </location>
</feature>
<dbReference type="Proteomes" id="UP000244180">
    <property type="component" value="Unassembled WGS sequence"/>
</dbReference>
<evidence type="ECO:0000313" key="3">
    <source>
        <dbReference type="Proteomes" id="UP000244180"/>
    </source>
</evidence>
<protein>
    <submittedName>
        <fullName evidence="2">Uncharacterized protein</fullName>
    </submittedName>
</protein>
<evidence type="ECO:0000313" key="2">
    <source>
        <dbReference type="EMBL" id="PTQ53656.1"/>
    </source>
</evidence>
<evidence type="ECO:0000256" key="1">
    <source>
        <dbReference type="SAM" id="MobiDB-lite"/>
    </source>
</evidence>
<sequence>MDLPPAAEDIRARPESPHPAEKFVPMSRHTGARPPAPRRIAGLDSIFR</sequence>
<comment type="caution">
    <text evidence="2">The sequence shown here is derived from an EMBL/GenBank/DDBJ whole genome shotgun (WGS) entry which is preliminary data.</text>
</comment>
<name>A0A2T5GBW2_HYDSH</name>
<feature type="region of interest" description="Disordered" evidence="1">
    <location>
        <begin position="1"/>
        <end position="48"/>
    </location>
</feature>
<accession>A0A2T5GBW2</accession>
<reference evidence="2 3" key="1">
    <citation type="submission" date="2017-08" db="EMBL/GenBank/DDBJ databases">
        <title>Burning lignite coal seam in the remote Altai Mountains harbors a hydrogen-driven thermophilic microbial community.</title>
        <authorList>
            <person name="Kadnikov V.V."/>
            <person name="Mardanov A.V."/>
            <person name="Ivasenko D."/>
            <person name="Beletsky A.V."/>
            <person name="Karnachuk O.V."/>
            <person name="Ravin N.V."/>
        </authorList>
    </citation>
    <scope>NUCLEOTIDE SEQUENCE [LARGE SCALE GENOMIC DNA]</scope>
    <source>
        <strain evidence="2">AL33</strain>
    </source>
</reference>
<organism evidence="2 3">
    <name type="scientific">Hydrogenibacillus schlegelii</name>
    <name type="common">Bacillus schlegelii</name>
    <dbReference type="NCBI Taxonomy" id="1484"/>
    <lineage>
        <taxon>Bacteria</taxon>
        <taxon>Bacillati</taxon>
        <taxon>Bacillota</taxon>
        <taxon>Bacilli</taxon>
        <taxon>Bacillales</taxon>
        <taxon>Bacillales Family X. Incertae Sedis</taxon>
        <taxon>Hydrogenibacillus</taxon>
    </lineage>
</organism>
<dbReference type="EMBL" id="PEBV01000012">
    <property type="protein sequence ID" value="PTQ53656.1"/>
    <property type="molecule type" value="Genomic_DNA"/>
</dbReference>
<proteinExistence type="predicted"/>